<dbReference type="PIRSF" id="PIRSF000025">
    <property type="entry name" value="Cytc_Bsub_c550"/>
    <property type="match status" value="1"/>
</dbReference>
<feature type="region of interest" description="Disordered" evidence="8">
    <location>
        <begin position="21"/>
        <end position="42"/>
    </location>
</feature>
<dbReference type="PROSITE" id="PS51007">
    <property type="entry name" value="CYTC"/>
    <property type="match status" value="1"/>
</dbReference>
<dbReference type="GO" id="GO:0005506">
    <property type="term" value="F:iron ion binding"/>
    <property type="evidence" value="ECO:0007669"/>
    <property type="project" value="InterPro"/>
</dbReference>
<evidence type="ECO:0000256" key="5">
    <source>
        <dbReference type="ARBA" id="ARBA00023004"/>
    </source>
</evidence>
<evidence type="ECO:0000259" key="10">
    <source>
        <dbReference type="PROSITE" id="PS51007"/>
    </source>
</evidence>
<dbReference type="PANTHER" id="PTHR37823">
    <property type="entry name" value="CYTOCHROME C-553-LIKE"/>
    <property type="match status" value="1"/>
</dbReference>
<evidence type="ECO:0000256" key="9">
    <source>
        <dbReference type="SAM" id="SignalP"/>
    </source>
</evidence>
<dbReference type="EMBL" id="RXNT01000001">
    <property type="protein sequence ID" value="RTR36341.1"/>
    <property type="molecule type" value="Genomic_DNA"/>
</dbReference>
<dbReference type="SUPFAM" id="SSF46626">
    <property type="entry name" value="Cytochrome c"/>
    <property type="match status" value="1"/>
</dbReference>
<evidence type="ECO:0000256" key="7">
    <source>
        <dbReference type="PIRSR" id="PIRSR000025-2"/>
    </source>
</evidence>
<evidence type="ECO:0000256" key="6">
    <source>
        <dbReference type="PIRSR" id="PIRSR000025-1"/>
    </source>
</evidence>
<feature type="binding site" description="axial binding residue" evidence="7">
    <location>
        <position position="56"/>
    </location>
    <ligand>
        <name>heme c</name>
        <dbReference type="ChEBI" id="CHEBI:61717"/>
    </ligand>
    <ligandPart>
        <name>Fe</name>
        <dbReference type="ChEBI" id="CHEBI:18248"/>
    </ligandPart>
</feature>
<organism evidence="11 12">
    <name type="scientific">Bacillus yapensis</name>
    <dbReference type="NCBI Taxonomy" id="2492960"/>
    <lineage>
        <taxon>Bacteria</taxon>
        <taxon>Bacillati</taxon>
        <taxon>Bacillota</taxon>
        <taxon>Bacilli</taxon>
        <taxon>Bacillales</taxon>
        <taxon>Bacillaceae</taxon>
        <taxon>Bacillus</taxon>
    </lineage>
</organism>
<dbReference type="RefSeq" id="WP_126405594.1">
    <property type="nucleotide sequence ID" value="NZ_RXNT01000001.1"/>
</dbReference>
<accession>A0A431WLJ9</accession>
<dbReference type="NCBIfam" id="NF045774">
    <property type="entry name" value="cytochro_C551"/>
    <property type="match status" value="1"/>
</dbReference>
<feature type="binding site" description="covalent" evidence="6">
    <location>
        <position position="55"/>
    </location>
    <ligand>
        <name>heme c</name>
        <dbReference type="ChEBI" id="CHEBI:61717"/>
    </ligand>
</feature>
<comment type="caution">
    <text evidence="11">The sequence shown here is derived from an EMBL/GenBank/DDBJ whole genome shotgun (WGS) entry which is preliminary data.</text>
</comment>
<reference evidence="11 12" key="1">
    <citation type="submission" date="2018-12" db="EMBL/GenBank/DDBJ databases">
        <title>Bacillus yapensis draft genome sequence.</title>
        <authorList>
            <person name="Yu L."/>
            <person name="Xu X."/>
            <person name="Tang X."/>
        </authorList>
    </citation>
    <scope>NUCLEOTIDE SEQUENCE [LARGE SCALE GENOMIC DNA]</scope>
    <source>
        <strain evidence="11 12">XXST-01</strain>
    </source>
</reference>
<dbReference type="GO" id="GO:0016020">
    <property type="term" value="C:membrane"/>
    <property type="evidence" value="ECO:0007669"/>
    <property type="project" value="InterPro"/>
</dbReference>
<dbReference type="PANTHER" id="PTHR37823:SF3">
    <property type="entry name" value="CYTOCHROME C-551"/>
    <property type="match status" value="1"/>
</dbReference>
<dbReference type="InterPro" id="IPR054782">
    <property type="entry name" value="Cytochro_C551"/>
</dbReference>
<keyword evidence="1" id="KW-0813">Transport</keyword>
<evidence type="ECO:0000256" key="1">
    <source>
        <dbReference type="ARBA" id="ARBA00022448"/>
    </source>
</evidence>
<evidence type="ECO:0000256" key="3">
    <source>
        <dbReference type="ARBA" id="ARBA00022723"/>
    </source>
</evidence>
<dbReference type="Proteomes" id="UP000271374">
    <property type="component" value="Unassembled WGS sequence"/>
</dbReference>
<feature type="binding site" description="covalent" evidence="6">
    <location>
        <position position="52"/>
    </location>
    <ligand>
        <name>heme c</name>
        <dbReference type="ChEBI" id="CHEBI:61717"/>
    </ligand>
</feature>
<evidence type="ECO:0000256" key="4">
    <source>
        <dbReference type="ARBA" id="ARBA00022982"/>
    </source>
</evidence>
<dbReference type="InterPro" id="IPR012218">
    <property type="entry name" value="Cyt_c_BACSU-c550-type"/>
</dbReference>
<evidence type="ECO:0000313" key="11">
    <source>
        <dbReference type="EMBL" id="RTR36341.1"/>
    </source>
</evidence>
<dbReference type="InterPro" id="IPR009056">
    <property type="entry name" value="Cyt_c-like_dom"/>
</dbReference>
<keyword evidence="9" id="KW-0732">Signal</keyword>
<dbReference type="Pfam" id="PF13442">
    <property type="entry name" value="Cytochrome_CBB3"/>
    <property type="match status" value="1"/>
</dbReference>
<feature type="signal peptide" evidence="9">
    <location>
        <begin position="1"/>
        <end position="17"/>
    </location>
</feature>
<keyword evidence="3 7" id="KW-0479">Metal-binding</keyword>
<keyword evidence="12" id="KW-1185">Reference proteome</keyword>
<name>A0A431WLJ9_9BACI</name>
<proteinExistence type="predicted"/>
<feature type="domain" description="Cytochrome c" evidence="10">
    <location>
        <begin position="39"/>
        <end position="114"/>
    </location>
</feature>
<dbReference type="AlphaFoldDB" id="A0A431WLJ9"/>
<keyword evidence="5 7" id="KW-0408">Iron</keyword>
<feature type="binding site" description="axial binding residue" evidence="7">
    <location>
        <position position="93"/>
    </location>
    <ligand>
        <name>heme c</name>
        <dbReference type="ChEBI" id="CHEBI:61717"/>
    </ligand>
    <ligandPart>
        <name>Fe</name>
        <dbReference type="ChEBI" id="CHEBI:18248"/>
    </ligandPart>
</feature>
<sequence length="114" mass="12112">MKKKLLALFIGSALVLAACGGEDETTEKETGTTNEETTTASVDVDKKFQQKCSMCHGVNLNDGRGDVPDLTTVGSRLSKEEIEDVILNGRGTMPPGQLQGEEASAVAEWLAAKK</sequence>
<dbReference type="OrthoDB" id="7933886at2"/>
<dbReference type="GO" id="GO:0020037">
    <property type="term" value="F:heme binding"/>
    <property type="evidence" value="ECO:0007669"/>
    <property type="project" value="InterPro"/>
</dbReference>
<gene>
    <name evidence="11" type="ORF">EKG37_01935</name>
</gene>
<protein>
    <submittedName>
        <fullName evidence="11">Cytochrome c</fullName>
    </submittedName>
</protein>
<feature type="chain" id="PRO_5038885765" evidence="9">
    <location>
        <begin position="18"/>
        <end position="114"/>
    </location>
</feature>
<comment type="PTM">
    <text evidence="6">Binds 1 heme c group covalently per subunit.</text>
</comment>
<keyword evidence="4" id="KW-0249">Electron transport</keyword>
<dbReference type="InterPro" id="IPR036909">
    <property type="entry name" value="Cyt_c-like_dom_sf"/>
</dbReference>
<keyword evidence="2 6" id="KW-0349">Heme</keyword>
<dbReference type="GO" id="GO:0009055">
    <property type="term" value="F:electron transfer activity"/>
    <property type="evidence" value="ECO:0007669"/>
    <property type="project" value="InterPro"/>
</dbReference>
<evidence type="ECO:0000313" key="12">
    <source>
        <dbReference type="Proteomes" id="UP000271374"/>
    </source>
</evidence>
<evidence type="ECO:0000256" key="8">
    <source>
        <dbReference type="SAM" id="MobiDB-lite"/>
    </source>
</evidence>
<evidence type="ECO:0000256" key="2">
    <source>
        <dbReference type="ARBA" id="ARBA00022617"/>
    </source>
</evidence>
<dbReference type="Gene3D" id="1.10.760.10">
    <property type="entry name" value="Cytochrome c-like domain"/>
    <property type="match status" value="1"/>
</dbReference>
<dbReference type="InterPro" id="IPR051811">
    <property type="entry name" value="Cytochrome_c550/c551-like"/>
</dbReference>
<dbReference type="PROSITE" id="PS51257">
    <property type="entry name" value="PROKAR_LIPOPROTEIN"/>
    <property type="match status" value="1"/>
</dbReference>